<comment type="caution">
    <text evidence="2">The sequence shown here is derived from an EMBL/GenBank/DDBJ whole genome shotgun (WGS) entry which is preliminary data.</text>
</comment>
<gene>
    <name evidence="2" type="ORF">B9Z19DRAFT_1088127</name>
</gene>
<feature type="signal peptide" evidence="1">
    <location>
        <begin position="1"/>
        <end position="23"/>
    </location>
</feature>
<dbReference type="AlphaFoldDB" id="A0A2T6ZLY3"/>
<keyword evidence="1" id="KW-0732">Signal</keyword>
<reference evidence="2 3" key="1">
    <citation type="submission" date="2017-04" db="EMBL/GenBank/DDBJ databases">
        <title>Draft genome sequence of Tuber borchii Vittad., a whitish edible truffle.</title>
        <authorList>
            <consortium name="DOE Joint Genome Institute"/>
            <person name="Murat C."/>
            <person name="Kuo A."/>
            <person name="Barry K.W."/>
            <person name="Clum A."/>
            <person name="Dockter R.B."/>
            <person name="Fauchery L."/>
            <person name="Iotti M."/>
            <person name="Kohler A."/>
            <person name="Labutti K."/>
            <person name="Lindquist E.A."/>
            <person name="Lipzen A."/>
            <person name="Ohm R.A."/>
            <person name="Wang M."/>
            <person name="Grigoriev I.V."/>
            <person name="Zambonelli A."/>
            <person name="Martin F.M."/>
        </authorList>
    </citation>
    <scope>NUCLEOTIDE SEQUENCE [LARGE SCALE GENOMIC DNA]</scope>
    <source>
        <strain evidence="2 3">Tbo3840</strain>
    </source>
</reference>
<name>A0A2T6ZLY3_TUBBO</name>
<dbReference type="Proteomes" id="UP000244722">
    <property type="component" value="Unassembled WGS sequence"/>
</dbReference>
<evidence type="ECO:0000313" key="3">
    <source>
        <dbReference type="Proteomes" id="UP000244722"/>
    </source>
</evidence>
<evidence type="ECO:0008006" key="4">
    <source>
        <dbReference type="Google" id="ProtNLM"/>
    </source>
</evidence>
<evidence type="ECO:0000256" key="1">
    <source>
        <dbReference type="SAM" id="SignalP"/>
    </source>
</evidence>
<accession>A0A2T6ZLY3</accession>
<proteinExistence type="predicted"/>
<organism evidence="2 3">
    <name type="scientific">Tuber borchii</name>
    <name type="common">White truffle</name>
    <dbReference type="NCBI Taxonomy" id="42251"/>
    <lineage>
        <taxon>Eukaryota</taxon>
        <taxon>Fungi</taxon>
        <taxon>Dikarya</taxon>
        <taxon>Ascomycota</taxon>
        <taxon>Pezizomycotina</taxon>
        <taxon>Pezizomycetes</taxon>
        <taxon>Pezizales</taxon>
        <taxon>Tuberaceae</taxon>
        <taxon>Tuber</taxon>
    </lineage>
</organism>
<evidence type="ECO:0000313" key="2">
    <source>
        <dbReference type="EMBL" id="PUU76502.1"/>
    </source>
</evidence>
<keyword evidence="3" id="KW-1185">Reference proteome</keyword>
<sequence>MPIPTHPFSWFFFHLVFLNGVIFNSVGPPPLVRSAIYMTSASPGFHSPPPPCAFYPRLSLLHPQPIVLRVSVILRAQYH</sequence>
<dbReference type="EMBL" id="NESQ01000186">
    <property type="protein sequence ID" value="PUU76502.1"/>
    <property type="molecule type" value="Genomic_DNA"/>
</dbReference>
<protein>
    <recommendedName>
        <fullName evidence="4">Secreted protein</fullName>
    </recommendedName>
</protein>
<feature type="chain" id="PRO_5015754493" description="Secreted protein" evidence="1">
    <location>
        <begin position="24"/>
        <end position="79"/>
    </location>
</feature>